<sequence length="441" mass="51414">MKINIFDRYNDDTKKLIKSLTTAGIERKNLFVHYDGDLPLDGISPFTFFTGYQRESKTQEGLFFNQVVVPAFYDIRHIDGGSANIEYLKRSVGKIFYRKKGYRLVDHVDWFSEENSNTVVKRDRYNSAGQHYASSYFSGNVSYKNEYYDTLGKTIIVEDSIHHSIQLFYKSSIHHFENMTQFFLYFLKTAQINASDIYINSLSFPLFISRSLNIGNKTTLFWQEAMGTDVPGNMRAELEKPTTLKRIVFMEEKQLDQVKKQFPTTLLKLNYLSHIGEFSRSNHYRQNALILTNSDNIHGLKDILMNFPELKITIAAFTNMSTKLLHMEEEFNNITLIPSINEKTLRIEMEKADIYLDINRGLKVGDILEKAYQQNMMIFSYREVAQKGAEGLVFDDTRDLCNHLSYLLTNRTNWHKLLTKMIEKNGRKSTVQEYQTTLEIS</sequence>
<comment type="caution">
    <text evidence="1">The sequence shown here is derived from an EMBL/GenBank/DDBJ whole genome shotgun (WGS) entry which is preliminary data.</text>
</comment>
<accession>A0A7X1Z7C0</accession>
<keyword evidence="2" id="KW-1185">Reference proteome</keyword>
<dbReference type="OrthoDB" id="2136618at2"/>
<evidence type="ECO:0000313" key="2">
    <source>
        <dbReference type="Proteomes" id="UP000439550"/>
    </source>
</evidence>
<protein>
    <recommendedName>
        <fullName evidence="3">Glycosyltransferase stabilizing protein GtfB</fullName>
    </recommendedName>
</protein>
<name>A0A7X1Z7C0_9LACT</name>
<evidence type="ECO:0008006" key="3">
    <source>
        <dbReference type="Google" id="ProtNLM"/>
    </source>
</evidence>
<dbReference type="AlphaFoldDB" id="A0A7X1Z7C0"/>
<dbReference type="Proteomes" id="UP000439550">
    <property type="component" value="Unassembled WGS sequence"/>
</dbReference>
<dbReference type="EMBL" id="WITJ01000004">
    <property type="protein sequence ID" value="MQW39086.1"/>
    <property type="molecule type" value="Genomic_DNA"/>
</dbReference>
<proteinExistence type="predicted"/>
<dbReference type="RefSeq" id="WP_153495761.1">
    <property type="nucleotide sequence ID" value="NZ_CBCRWP010000014.1"/>
</dbReference>
<organism evidence="1 2">
    <name type="scientific">Lactococcus hircilactis</name>
    <dbReference type="NCBI Taxonomy" id="1494462"/>
    <lineage>
        <taxon>Bacteria</taxon>
        <taxon>Bacillati</taxon>
        <taxon>Bacillota</taxon>
        <taxon>Bacilli</taxon>
        <taxon>Lactobacillales</taxon>
        <taxon>Streptococcaceae</taxon>
        <taxon>Lactococcus</taxon>
    </lineage>
</organism>
<reference evidence="1 2" key="1">
    <citation type="submission" date="2019-10" db="EMBL/GenBank/DDBJ databases">
        <authorList>
            <person name="Dong K."/>
        </authorList>
    </citation>
    <scope>NUCLEOTIDE SEQUENCE [LARGE SCALE GENOMIC DNA]</scope>
    <source>
        <strain evidence="1 2">DSM 28960</strain>
    </source>
</reference>
<gene>
    <name evidence="1" type="ORF">GHI93_03850</name>
</gene>
<evidence type="ECO:0000313" key="1">
    <source>
        <dbReference type="EMBL" id="MQW39086.1"/>
    </source>
</evidence>